<dbReference type="Proteomes" id="UP000289738">
    <property type="component" value="Chromosome B02"/>
</dbReference>
<name>A0A445AJG7_ARAHY</name>
<organism evidence="1 2">
    <name type="scientific">Arachis hypogaea</name>
    <name type="common">Peanut</name>
    <dbReference type="NCBI Taxonomy" id="3818"/>
    <lineage>
        <taxon>Eukaryota</taxon>
        <taxon>Viridiplantae</taxon>
        <taxon>Streptophyta</taxon>
        <taxon>Embryophyta</taxon>
        <taxon>Tracheophyta</taxon>
        <taxon>Spermatophyta</taxon>
        <taxon>Magnoliopsida</taxon>
        <taxon>eudicotyledons</taxon>
        <taxon>Gunneridae</taxon>
        <taxon>Pentapetalae</taxon>
        <taxon>rosids</taxon>
        <taxon>fabids</taxon>
        <taxon>Fabales</taxon>
        <taxon>Fabaceae</taxon>
        <taxon>Papilionoideae</taxon>
        <taxon>50 kb inversion clade</taxon>
        <taxon>dalbergioids sensu lato</taxon>
        <taxon>Dalbergieae</taxon>
        <taxon>Pterocarpus clade</taxon>
        <taxon>Arachis</taxon>
    </lineage>
</organism>
<reference evidence="1 2" key="1">
    <citation type="submission" date="2019-01" db="EMBL/GenBank/DDBJ databases">
        <title>Sequencing of cultivated peanut Arachis hypogaea provides insights into genome evolution and oil improvement.</title>
        <authorList>
            <person name="Chen X."/>
        </authorList>
    </citation>
    <scope>NUCLEOTIDE SEQUENCE [LARGE SCALE GENOMIC DNA]</scope>
    <source>
        <strain evidence="2">cv. Fuhuasheng</strain>
        <tissue evidence="1">Leaves</tissue>
    </source>
</reference>
<dbReference type="EMBL" id="SDMP01000012">
    <property type="protein sequence ID" value="RYR26524.1"/>
    <property type="molecule type" value="Genomic_DNA"/>
</dbReference>
<gene>
    <name evidence="1" type="ORF">Ahy_B02g060772</name>
</gene>
<protein>
    <submittedName>
        <fullName evidence="1">Uncharacterized protein</fullName>
    </submittedName>
</protein>
<keyword evidence="2" id="KW-1185">Reference proteome</keyword>
<evidence type="ECO:0000313" key="1">
    <source>
        <dbReference type="EMBL" id="RYR26524.1"/>
    </source>
</evidence>
<evidence type="ECO:0000313" key="2">
    <source>
        <dbReference type="Proteomes" id="UP000289738"/>
    </source>
</evidence>
<comment type="caution">
    <text evidence="1">The sequence shown here is derived from an EMBL/GenBank/DDBJ whole genome shotgun (WGS) entry which is preliminary data.</text>
</comment>
<accession>A0A445AJG7</accession>
<dbReference type="AlphaFoldDB" id="A0A445AJG7"/>
<dbReference type="PANTHER" id="PTHR47718:SF13">
    <property type="entry name" value="OS09G0290500 PROTEIN"/>
    <property type="match status" value="1"/>
</dbReference>
<sequence length="347" mass="40589">MGAMTRYSKFLLFSFEEDDDDFGFSTNIRNTNKKGNEIKNQLDVGIWIISKVVLNNSHSCCPNQEEMLNQHRQLSMFIRCTIENNEKAEIRLSKTYQSFVPVTGRHRKLSFIKKDVRNYITREVHNVSELEDAKEFGKYLLRMKEKNQNFFFELELEIAFWADARNRTACEYFEDVISFDTTYNTNSMVLGTTSGFQIPIYLDHHFRAGMRSTQRSESIHAFFNKFITQNRSLIQFVKQYDNFLGSRKQTEKIRCCIFSYRHTMCNKILNRSSILACFRKVQAQCRGKVNCITRSTQSALGYTIYEVLEQVSNSTFNKFSVTYNAILSEVKCQCLLFESEGYCAVTL</sequence>
<dbReference type="PANTHER" id="PTHR47718">
    <property type="entry name" value="OS01G0519700 PROTEIN"/>
    <property type="match status" value="1"/>
</dbReference>
<proteinExistence type="predicted"/>